<dbReference type="OrthoDB" id="3053757at2759"/>
<sequence>MAEMRSPQRELPLEIVQAILGTYDAEAFPSFRVNLEDLEDCPPHIAEARTTAFRCSLVSHSFRQHLLPRIFARVTIQSKARLDSFVSLLKSNPQISSHIVGLDLHQLCQDECHRPELEDDFITLANEDPSNLSALFLSLQHSSTLRELSIMFECHPEEPRQAAFSQSTLNEIVKELLMGVPLLSLRLRAIRLPLEVVELIPTSLSYLSVVGVEIDSAEASIQVILSD</sequence>
<name>A0A5C3KIP8_COPMA</name>
<organism evidence="1 2">
    <name type="scientific">Coprinopsis marcescibilis</name>
    <name type="common">Agaric fungus</name>
    <name type="synonym">Psathyrella marcescibilis</name>
    <dbReference type="NCBI Taxonomy" id="230819"/>
    <lineage>
        <taxon>Eukaryota</taxon>
        <taxon>Fungi</taxon>
        <taxon>Dikarya</taxon>
        <taxon>Basidiomycota</taxon>
        <taxon>Agaricomycotina</taxon>
        <taxon>Agaricomycetes</taxon>
        <taxon>Agaricomycetidae</taxon>
        <taxon>Agaricales</taxon>
        <taxon>Agaricineae</taxon>
        <taxon>Psathyrellaceae</taxon>
        <taxon>Coprinopsis</taxon>
    </lineage>
</organism>
<evidence type="ECO:0008006" key="3">
    <source>
        <dbReference type="Google" id="ProtNLM"/>
    </source>
</evidence>
<keyword evidence="2" id="KW-1185">Reference proteome</keyword>
<dbReference type="AlphaFoldDB" id="A0A5C3KIP8"/>
<gene>
    <name evidence="1" type="ORF">FA15DRAFT_142597</name>
</gene>
<evidence type="ECO:0000313" key="1">
    <source>
        <dbReference type="EMBL" id="TFK20129.1"/>
    </source>
</evidence>
<dbReference type="EMBL" id="ML210311">
    <property type="protein sequence ID" value="TFK20129.1"/>
    <property type="molecule type" value="Genomic_DNA"/>
</dbReference>
<reference evidence="1 2" key="1">
    <citation type="journal article" date="2019" name="Nat. Ecol. Evol.">
        <title>Megaphylogeny resolves global patterns of mushroom evolution.</title>
        <authorList>
            <person name="Varga T."/>
            <person name="Krizsan K."/>
            <person name="Foldi C."/>
            <person name="Dima B."/>
            <person name="Sanchez-Garcia M."/>
            <person name="Sanchez-Ramirez S."/>
            <person name="Szollosi G.J."/>
            <person name="Szarkandi J.G."/>
            <person name="Papp V."/>
            <person name="Albert L."/>
            <person name="Andreopoulos W."/>
            <person name="Angelini C."/>
            <person name="Antonin V."/>
            <person name="Barry K.W."/>
            <person name="Bougher N.L."/>
            <person name="Buchanan P."/>
            <person name="Buyck B."/>
            <person name="Bense V."/>
            <person name="Catcheside P."/>
            <person name="Chovatia M."/>
            <person name="Cooper J."/>
            <person name="Damon W."/>
            <person name="Desjardin D."/>
            <person name="Finy P."/>
            <person name="Geml J."/>
            <person name="Haridas S."/>
            <person name="Hughes K."/>
            <person name="Justo A."/>
            <person name="Karasinski D."/>
            <person name="Kautmanova I."/>
            <person name="Kiss B."/>
            <person name="Kocsube S."/>
            <person name="Kotiranta H."/>
            <person name="LaButti K.M."/>
            <person name="Lechner B.E."/>
            <person name="Liimatainen K."/>
            <person name="Lipzen A."/>
            <person name="Lukacs Z."/>
            <person name="Mihaltcheva S."/>
            <person name="Morgado L.N."/>
            <person name="Niskanen T."/>
            <person name="Noordeloos M.E."/>
            <person name="Ohm R.A."/>
            <person name="Ortiz-Santana B."/>
            <person name="Ovrebo C."/>
            <person name="Racz N."/>
            <person name="Riley R."/>
            <person name="Savchenko A."/>
            <person name="Shiryaev A."/>
            <person name="Soop K."/>
            <person name="Spirin V."/>
            <person name="Szebenyi C."/>
            <person name="Tomsovsky M."/>
            <person name="Tulloss R.E."/>
            <person name="Uehling J."/>
            <person name="Grigoriev I.V."/>
            <person name="Vagvolgyi C."/>
            <person name="Papp T."/>
            <person name="Martin F.M."/>
            <person name="Miettinen O."/>
            <person name="Hibbett D.S."/>
            <person name="Nagy L.G."/>
        </authorList>
    </citation>
    <scope>NUCLEOTIDE SEQUENCE [LARGE SCALE GENOMIC DNA]</scope>
    <source>
        <strain evidence="1 2">CBS 121175</strain>
    </source>
</reference>
<proteinExistence type="predicted"/>
<accession>A0A5C3KIP8</accession>
<protein>
    <recommendedName>
        <fullName evidence="3">F-box domain-containing protein</fullName>
    </recommendedName>
</protein>
<evidence type="ECO:0000313" key="2">
    <source>
        <dbReference type="Proteomes" id="UP000307440"/>
    </source>
</evidence>
<dbReference type="Proteomes" id="UP000307440">
    <property type="component" value="Unassembled WGS sequence"/>
</dbReference>